<reference evidence="2" key="1">
    <citation type="journal article" date="2019" name="bioRxiv">
        <title>The Genome of the Zebra Mussel, Dreissena polymorpha: A Resource for Invasive Species Research.</title>
        <authorList>
            <person name="McCartney M.A."/>
            <person name="Auch B."/>
            <person name="Kono T."/>
            <person name="Mallez S."/>
            <person name="Zhang Y."/>
            <person name="Obille A."/>
            <person name="Becker A."/>
            <person name="Abrahante J.E."/>
            <person name="Garbe J."/>
            <person name="Badalamenti J.P."/>
            <person name="Herman A."/>
            <person name="Mangelson H."/>
            <person name="Liachko I."/>
            <person name="Sullivan S."/>
            <person name="Sone E.D."/>
            <person name="Koren S."/>
            <person name="Silverstein K.A.T."/>
            <person name="Beckman K.B."/>
            <person name="Gohl D.M."/>
        </authorList>
    </citation>
    <scope>NUCLEOTIDE SEQUENCE</scope>
    <source>
        <strain evidence="2">Duluth1</strain>
        <tissue evidence="2">Whole animal</tissue>
    </source>
</reference>
<evidence type="ECO:0000313" key="2">
    <source>
        <dbReference type="EMBL" id="KAH3837896.1"/>
    </source>
</evidence>
<dbReference type="Proteomes" id="UP000828390">
    <property type="component" value="Unassembled WGS sequence"/>
</dbReference>
<keyword evidence="3" id="KW-1185">Reference proteome</keyword>
<evidence type="ECO:0000313" key="3">
    <source>
        <dbReference type="Proteomes" id="UP000828390"/>
    </source>
</evidence>
<comment type="caution">
    <text evidence="2">The sequence shown here is derived from an EMBL/GenBank/DDBJ whole genome shotgun (WGS) entry which is preliminary data.</text>
</comment>
<reference evidence="2" key="2">
    <citation type="submission" date="2020-11" db="EMBL/GenBank/DDBJ databases">
        <authorList>
            <person name="McCartney M.A."/>
            <person name="Auch B."/>
            <person name="Kono T."/>
            <person name="Mallez S."/>
            <person name="Becker A."/>
            <person name="Gohl D.M."/>
            <person name="Silverstein K.A.T."/>
            <person name="Koren S."/>
            <person name="Bechman K.B."/>
            <person name="Herman A."/>
            <person name="Abrahante J.E."/>
            <person name="Garbe J."/>
        </authorList>
    </citation>
    <scope>NUCLEOTIDE SEQUENCE</scope>
    <source>
        <strain evidence="2">Duluth1</strain>
        <tissue evidence="2">Whole animal</tissue>
    </source>
</reference>
<name>A0A9D4KEU7_DREPO</name>
<protein>
    <submittedName>
        <fullName evidence="2">Uncharacterized protein</fullName>
    </submittedName>
</protein>
<dbReference type="AlphaFoldDB" id="A0A9D4KEU7"/>
<accession>A0A9D4KEU7</accession>
<proteinExistence type="predicted"/>
<dbReference type="EMBL" id="JAIWYP010000004">
    <property type="protein sequence ID" value="KAH3837896.1"/>
    <property type="molecule type" value="Genomic_DNA"/>
</dbReference>
<organism evidence="2 3">
    <name type="scientific">Dreissena polymorpha</name>
    <name type="common">Zebra mussel</name>
    <name type="synonym">Mytilus polymorpha</name>
    <dbReference type="NCBI Taxonomy" id="45954"/>
    <lineage>
        <taxon>Eukaryota</taxon>
        <taxon>Metazoa</taxon>
        <taxon>Spiralia</taxon>
        <taxon>Lophotrochozoa</taxon>
        <taxon>Mollusca</taxon>
        <taxon>Bivalvia</taxon>
        <taxon>Autobranchia</taxon>
        <taxon>Heteroconchia</taxon>
        <taxon>Euheterodonta</taxon>
        <taxon>Imparidentia</taxon>
        <taxon>Neoheterodontei</taxon>
        <taxon>Myida</taxon>
        <taxon>Dreissenoidea</taxon>
        <taxon>Dreissenidae</taxon>
        <taxon>Dreissena</taxon>
    </lineage>
</organism>
<feature type="region of interest" description="Disordered" evidence="1">
    <location>
        <begin position="55"/>
        <end position="91"/>
    </location>
</feature>
<sequence length="91" mass="10855">MSMQQWNFGRNLLSCQMMQLPHAPLSISKAKAKRKSLQKAVTGVKFRQIMIERQKQKEKLEREKQKRRERANKARERQGKGFEAKGERRKE</sequence>
<gene>
    <name evidence="2" type="ORF">DPMN_111298</name>
</gene>
<evidence type="ECO:0000256" key="1">
    <source>
        <dbReference type="SAM" id="MobiDB-lite"/>
    </source>
</evidence>